<dbReference type="Proteomes" id="UP000001058">
    <property type="component" value="Unassembled WGS sequence"/>
</dbReference>
<dbReference type="RefSeq" id="XP_002958707.1">
    <property type="nucleotide sequence ID" value="XM_002958661.1"/>
</dbReference>
<evidence type="ECO:0000313" key="7">
    <source>
        <dbReference type="Proteomes" id="UP000001058"/>
    </source>
</evidence>
<dbReference type="OrthoDB" id="535136at2759"/>
<gene>
    <name evidence="6" type="ORF">VOLCADRAFT_108274</name>
</gene>
<dbReference type="GO" id="GO:0000379">
    <property type="term" value="P:tRNA-type intron splice site recognition and cleavage"/>
    <property type="evidence" value="ECO:0007669"/>
    <property type="project" value="TreeGrafter"/>
</dbReference>
<organism evidence="7">
    <name type="scientific">Volvox carteri f. nagariensis</name>
    <dbReference type="NCBI Taxonomy" id="3068"/>
    <lineage>
        <taxon>Eukaryota</taxon>
        <taxon>Viridiplantae</taxon>
        <taxon>Chlorophyta</taxon>
        <taxon>core chlorophytes</taxon>
        <taxon>Chlorophyceae</taxon>
        <taxon>CS clade</taxon>
        <taxon>Chlamydomonadales</taxon>
        <taxon>Volvocaceae</taxon>
        <taxon>Volvox</taxon>
    </lineage>
</organism>
<sequence>MGQLKRRRPQHLLRPDEMLATLASLRLHALLQHGVIWLAVPPEVSELLNQCCTGQMDGGPGTADEVAAVLTPLQQPDAGISTGLDGTTAEEVQAMEVDDGNQQLLRPPQQSGEPNLAAAAGSSDQRDSPAAAECGEVTTSTIGSPTAAGAGTTRPRFRHLPMDTKDDGVAGAAAAASKGQGDNGAVLESTGTTGTAVPPEALGMDPAAGAGEPEESRQRMGAAVEATTTAPAAGRPGGQIPGRPRGRRGGGGGGFPPYSPAAVGCRLVAVRLTLEEAFFLHYVLRCLEVYELHPALPIPAAAEDVQLLDTEALWNSCRGIRSNFVTSYAAYHHLKCKGWIPRSGLLYGVDFVVYQLHPVGAHSDFGVLVMPLGSGPGGSSRSGGPHAPPLSWLDLQITNRLINQVVKRLVLLYLYERPGPDHTTPRCLSNFAVADTLTVTNDMAQYLVLKQVEHFRSGPPIMSNGWVANLLAKFPKVKNLDVKCSQSVLTLFARHMVRDCLASSPAGSVPLSRIFDLADHVKTNSRRHSAVLICELIKFKVAQSLTSKPPGYEAMRQDIKQYGRADQLLTEHRIELQARVIELVEKVLTLKGHVDARAHEHYKYARDTLDDSLLQLVSCLQPRHSKYAYQLLAKAADPAKAARGWRWLFYFLARQKQAEAAIEAYKVVDKQALAQLSPTCLSELFRSLIDNEITTQPEPKLRAITSDSGSWTKFLYRGNFTLTSTQSREGALEKVAADLVGKDYLDTAVNVMNRFETESTAMEIWTQLLGALGIVPGGEMPLVTRDLHRVVSDQVHKASLLAMQAQPARRVACHVPLVDVLVSEGHLEEAYNMVANYPEQGALDKHLLRSLSNVFSLADCPPAQLSSKTCDLLLDVLQHRLRDVAARSELTTILVAAYAARKDLDTAVRLANSLDAAAAAAMEADAGAAGGPALEPVPAAAAQGAAGLGPGGMGVDGVAMAGVEGDGGPGAVAGQAGQRLAEMWRGVAIAAIRQGDAGVLLTALPRVNTSWLLGHMDEDFGLDSVAPVAAAGRAGPSSRPRQEDVGLGLGHLGTTADTVGEAAAAGAGLLISSGGAAVLPPGPTTVWQSVCGVLLRASRRADLESALLQLLAERRRVLGGHTDQRALLEATARAMILNGYSAEALTLARRLGGSYSSSPEQGCGTSSALGGDGGINTGDGAGLSVAPAELESSAGTTTGVRPCWSMLNIILEGFMNGGQLQLVLQELFAAGTAQSKEAASSSGGASSAALTGGNVAAGLVLHAAAGRLRQSLLADVLASLTDAGRLSEAVQLLRVLRGGEDDGLLLPPPAMPLPTGAAQRGTAGTARATRSNRAAAAAAKRNRGNFGPAAITEQGAADGTAAAVATAAAVLAGMAEASGGAGLGQAGATGPAPASAHGLGEPGHCPQPQYSRLLLEGSGDDEAGQATGAALGSNAGAPPRVSANTGSGPCTRAASLEAALASLVKALLKRSSSTGSGVAGGSAAASGSSVGGAGCGGEGGGGGSSSSSDVLGDWLEVCKAWPLGPSRDAQLDALARRAMDRGRDLEVALQAGWLLGEASPQEQRFAYTHRDLAQKCMGQGMLEAAQGCLLRVHPQNRDSVDAVARDLMRALARAGDKPAALQLAAGWATSEEQRAEMVKLIRATRSAASADCWVISAPQIVVGKIMDNFPNASCTQSPRFECL</sequence>
<evidence type="ECO:0000256" key="1">
    <source>
        <dbReference type="ARBA" id="ARBA00008078"/>
    </source>
</evidence>
<dbReference type="PANTHER" id="PTHR21227">
    <property type="entry name" value="TRNA-SPLICING ENDONUCLEASE SUBUNIT SEN2"/>
    <property type="match status" value="1"/>
</dbReference>
<feature type="compositionally biased region" description="Polar residues" evidence="4">
    <location>
        <begin position="103"/>
        <end position="113"/>
    </location>
</feature>
<dbReference type="GeneID" id="9628178"/>
<dbReference type="Pfam" id="PF01974">
    <property type="entry name" value="tRNA_int_endo"/>
    <property type="match status" value="1"/>
</dbReference>
<dbReference type="GO" id="GO:0005737">
    <property type="term" value="C:cytoplasm"/>
    <property type="evidence" value="ECO:0007669"/>
    <property type="project" value="TreeGrafter"/>
</dbReference>
<feature type="region of interest" description="Disordered" evidence="4">
    <location>
        <begin position="1381"/>
        <end position="1448"/>
    </location>
</feature>
<protein>
    <recommendedName>
        <fullName evidence="2">tRNA-intron lyase</fullName>
        <ecNumber evidence="2">4.6.1.16</ecNumber>
    </recommendedName>
</protein>
<dbReference type="EMBL" id="GL378423">
    <property type="protein sequence ID" value="EFJ40227.1"/>
    <property type="molecule type" value="Genomic_DNA"/>
</dbReference>
<evidence type="ECO:0000313" key="6">
    <source>
        <dbReference type="EMBL" id="EFJ40227.1"/>
    </source>
</evidence>
<dbReference type="GO" id="GO:0000213">
    <property type="term" value="F:tRNA-intron lyase activity"/>
    <property type="evidence" value="ECO:0007669"/>
    <property type="project" value="UniProtKB-EC"/>
</dbReference>
<reference evidence="6 7" key="1">
    <citation type="journal article" date="2010" name="Science">
        <title>Genomic analysis of organismal complexity in the multicellular green alga Volvox carteri.</title>
        <authorList>
            <person name="Prochnik S.E."/>
            <person name="Umen J."/>
            <person name="Nedelcu A.M."/>
            <person name="Hallmann A."/>
            <person name="Miller S.M."/>
            <person name="Nishii I."/>
            <person name="Ferris P."/>
            <person name="Kuo A."/>
            <person name="Mitros T."/>
            <person name="Fritz-Laylin L.K."/>
            <person name="Hellsten U."/>
            <person name="Chapman J."/>
            <person name="Simakov O."/>
            <person name="Rensing S.A."/>
            <person name="Terry A."/>
            <person name="Pangilinan J."/>
            <person name="Kapitonov V."/>
            <person name="Jurka J."/>
            <person name="Salamov A."/>
            <person name="Shapiro H."/>
            <person name="Schmutz J."/>
            <person name="Grimwood J."/>
            <person name="Lindquist E."/>
            <person name="Lucas S."/>
            <person name="Grigoriev I.V."/>
            <person name="Schmitt R."/>
            <person name="Kirk D."/>
            <person name="Rokhsar D.S."/>
        </authorList>
    </citation>
    <scope>NUCLEOTIDE SEQUENCE [LARGE SCALE GENOMIC DNA]</scope>
    <source>
        <strain evidence="7">f. Nagariensis / Eve</strain>
    </source>
</reference>
<evidence type="ECO:0000256" key="4">
    <source>
        <dbReference type="SAM" id="MobiDB-lite"/>
    </source>
</evidence>
<dbReference type="InterPro" id="IPR036167">
    <property type="entry name" value="tRNA_intron_Endo_cat-like_sf"/>
</dbReference>
<dbReference type="CDD" id="cd22363">
    <property type="entry name" value="tRNA-intron_lyase_C"/>
    <property type="match status" value="1"/>
</dbReference>
<dbReference type="GO" id="GO:0000214">
    <property type="term" value="C:tRNA-intron endonuclease complex"/>
    <property type="evidence" value="ECO:0007669"/>
    <property type="project" value="TreeGrafter"/>
</dbReference>
<dbReference type="EC" id="4.6.1.16" evidence="2"/>
<proteinExistence type="inferred from homology"/>
<dbReference type="KEGG" id="vcn:VOLCADRAFT_108274"/>
<evidence type="ECO:0000259" key="5">
    <source>
        <dbReference type="Pfam" id="PF01974"/>
    </source>
</evidence>
<feature type="region of interest" description="Disordered" evidence="4">
    <location>
        <begin position="103"/>
        <end position="254"/>
    </location>
</feature>
<dbReference type="SUPFAM" id="SSF53032">
    <property type="entry name" value="tRNA-intron endonuclease catalytic domain-like"/>
    <property type="match status" value="1"/>
</dbReference>
<keyword evidence="7" id="KW-1185">Reference proteome</keyword>
<dbReference type="PANTHER" id="PTHR21227:SF0">
    <property type="entry name" value="TRNA-SPLICING ENDONUCLEASE SUBUNIT SEN2"/>
    <property type="match status" value="1"/>
</dbReference>
<feature type="compositionally biased region" description="Low complexity" evidence="4">
    <location>
        <begin position="222"/>
        <end position="234"/>
    </location>
</feature>
<comment type="catalytic activity">
    <reaction evidence="3">
        <text>pretRNA = a 3'-half-tRNA molecule with a 5'-OH end + a 5'-half-tRNA molecule with a 2',3'-cyclic phosphate end + an intron with a 2',3'-cyclic phosphate and a 5'-hydroxyl terminus.</text>
        <dbReference type="EC" id="4.6.1.16"/>
    </reaction>
</comment>
<evidence type="ECO:0000256" key="3">
    <source>
        <dbReference type="ARBA" id="ARBA00034031"/>
    </source>
</evidence>
<dbReference type="eggNOG" id="KOG4685">
    <property type="taxonomic scope" value="Eukaryota"/>
</dbReference>
<feature type="domain" description="tRNA intron endonuclease catalytic" evidence="5">
    <location>
        <begin position="324"/>
        <end position="414"/>
    </location>
</feature>
<feature type="compositionally biased region" description="Low complexity" evidence="4">
    <location>
        <begin position="1388"/>
        <end position="1398"/>
    </location>
</feature>
<dbReference type="InterPro" id="IPR006676">
    <property type="entry name" value="tRNA_splic"/>
</dbReference>
<evidence type="ECO:0000256" key="2">
    <source>
        <dbReference type="ARBA" id="ARBA00012573"/>
    </source>
</evidence>
<dbReference type="Gene3D" id="3.40.1350.10">
    <property type="match status" value="1"/>
</dbReference>
<name>D8UJ81_VOLCA</name>
<dbReference type="GO" id="GO:0003676">
    <property type="term" value="F:nucleic acid binding"/>
    <property type="evidence" value="ECO:0007669"/>
    <property type="project" value="InterPro"/>
</dbReference>
<dbReference type="InterPro" id="IPR006677">
    <property type="entry name" value="tRNA_intron_Endonuc_cat-like"/>
</dbReference>
<accession>D8UJ81</accession>
<comment type="similarity">
    <text evidence="1">Belongs to the tRNA-intron endonuclease family.</text>
</comment>
<dbReference type="InterPro" id="IPR011856">
    <property type="entry name" value="tRNA_endonuc-like_dom_sf"/>
</dbReference>
<dbReference type="InParanoid" id="D8UJ81"/>
<dbReference type="STRING" id="3068.D8UJ81"/>